<comment type="caution">
    <text evidence="1">The sequence shown here is derived from an EMBL/GenBank/DDBJ whole genome shotgun (WGS) entry which is preliminary data.</text>
</comment>
<dbReference type="Proteomes" id="UP001597540">
    <property type="component" value="Unassembled WGS sequence"/>
</dbReference>
<protein>
    <submittedName>
        <fullName evidence="1">Uncharacterized protein</fullName>
    </submittedName>
</protein>
<evidence type="ECO:0000313" key="1">
    <source>
        <dbReference type="EMBL" id="MFD2703600.1"/>
    </source>
</evidence>
<accession>A0ABW5SUZ9</accession>
<gene>
    <name evidence="1" type="ORF">ACFSVM_24500</name>
</gene>
<keyword evidence="2" id="KW-1185">Reference proteome</keyword>
<reference evidence="2" key="1">
    <citation type="journal article" date="2019" name="Int. J. Syst. Evol. Microbiol.">
        <title>The Global Catalogue of Microorganisms (GCM) 10K type strain sequencing project: providing services to taxonomists for standard genome sequencing and annotation.</title>
        <authorList>
            <consortium name="The Broad Institute Genomics Platform"/>
            <consortium name="The Broad Institute Genome Sequencing Center for Infectious Disease"/>
            <person name="Wu L."/>
            <person name="Ma J."/>
        </authorList>
    </citation>
    <scope>NUCLEOTIDE SEQUENCE [LARGE SCALE GENOMIC DNA]</scope>
    <source>
        <strain evidence="2">KCTC 33849</strain>
    </source>
</reference>
<evidence type="ECO:0000313" key="2">
    <source>
        <dbReference type="Proteomes" id="UP001597540"/>
    </source>
</evidence>
<sequence>MQSLAEINQAYEEIIRGIAKEPFRSRSLADLMDEMEWTYKVPILRNESWEGQNRSIIALYRKISLSREL</sequence>
<dbReference type="RefSeq" id="WP_251629728.1">
    <property type="nucleotide sequence ID" value="NZ_JBHUMJ010000011.1"/>
</dbReference>
<organism evidence="1 2">
    <name type="scientific">Paenibacillus shunpengii</name>
    <dbReference type="NCBI Taxonomy" id="2054424"/>
    <lineage>
        <taxon>Bacteria</taxon>
        <taxon>Bacillati</taxon>
        <taxon>Bacillota</taxon>
        <taxon>Bacilli</taxon>
        <taxon>Bacillales</taxon>
        <taxon>Paenibacillaceae</taxon>
        <taxon>Paenibacillus</taxon>
    </lineage>
</organism>
<dbReference type="EMBL" id="JBHUMJ010000011">
    <property type="protein sequence ID" value="MFD2703600.1"/>
    <property type="molecule type" value="Genomic_DNA"/>
</dbReference>
<name>A0ABW5SUZ9_9BACL</name>
<proteinExistence type="predicted"/>